<dbReference type="GO" id="GO:0008843">
    <property type="term" value="F:endochitinase activity"/>
    <property type="evidence" value="ECO:0007669"/>
    <property type="project" value="UniProtKB-EC"/>
</dbReference>
<proteinExistence type="inferred from homology"/>
<evidence type="ECO:0000256" key="7">
    <source>
        <dbReference type="SAM" id="MobiDB-lite"/>
    </source>
</evidence>
<feature type="compositionally biased region" description="Basic residues" evidence="7">
    <location>
        <begin position="70"/>
        <end position="79"/>
    </location>
</feature>
<accession>A0A8H6IN47</accession>
<keyword evidence="3 6" id="KW-0147">Chitin-binding</keyword>
<dbReference type="InterPro" id="IPR053214">
    <property type="entry name" value="LysM12-like"/>
</dbReference>
<dbReference type="InterPro" id="IPR029070">
    <property type="entry name" value="Chitinase_insertion_sf"/>
</dbReference>
<dbReference type="Pfam" id="PF01476">
    <property type="entry name" value="LysM"/>
    <property type="match status" value="3"/>
</dbReference>
<dbReference type="CDD" id="cd00035">
    <property type="entry name" value="ChtBD1"/>
    <property type="match status" value="1"/>
</dbReference>
<dbReference type="AlphaFoldDB" id="A0A8H6IN47"/>
<dbReference type="InterPro" id="IPR001223">
    <property type="entry name" value="Glyco_hydro18_cat"/>
</dbReference>
<keyword evidence="6" id="KW-1015">Disulfide bond</keyword>
<evidence type="ECO:0000256" key="4">
    <source>
        <dbReference type="ARBA" id="ARBA00023026"/>
    </source>
</evidence>
<evidence type="ECO:0000256" key="3">
    <source>
        <dbReference type="ARBA" id="ARBA00022669"/>
    </source>
</evidence>
<reference evidence="11 12" key="1">
    <citation type="journal article" date="2020" name="Phytopathology">
        <title>Genome Sequence Resources of Colletotrichum truncatum, C. plurivorum, C. musicola, and C. sojae: Four Species Pathogenic to Soybean (Glycine max).</title>
        <authorList>
            <person name="Rogerio F."/>
            <person name="Boufleur T.R."/>
            <person name="Ciampi-Guillardi M."/>
            <person name="Sukno S.A."/>
            <person name="Thon M.R."/>
            <person name="Massola Junior N.S."/>
            <person name="Baroncelli R."/>
        </authorList>
    </citation>
    <scope>NUCLEOTIDE SEQUENCE [LARGE SCALE GENOMIC DNA]</scope>
    <source>
        <strain evidence="11 12">LFN0009</strain>
    </source>
</reference>
<dbReference type="EC" id="3.2.1.14" evidence="2"/>
<evidence type="ECO:0000256" key="2">
    <source>
        <dbReference type="ARBA" id="ARBA00012729"/>
    </source>
</evidence>
<evidence type="ECO:0000259" key="10">
    <source>
        <dbReference type="PROSITE" id="PS51910"/>
    </source>
</evidence>
<dbReference type="EMBL" id="WIGN01000638">
    <property type="protein sequence ID" value="KAF6786576.1"/>
    <property type="molecule type" value="Genomic_DNA"/>
</dbReference>
<evidence type="ECO:0000313" key="11">
    <source>
        <dbReference type="EMBL" id="KAF6786576.1"/>
    </source>
</evidence>
<dbReference type="PANTHER" id="PTHR47700:SF2">
    <property type="entry name" value="CHITINASE"/>
    <property type="match status" value="1"/>
</dbReference>
<dbReference type="Gene3D" id="3.30.60.10">
    <property type="entry name" value="Endochitinase-like"/>
    <property type="match status" value="1"/>
</dbReference>
<dbReference type="SUPFAM" id="SSF57016">
    <property type="entry name" value="Plant lectins/antimicrobial peptides"/>
    <property type="match status" value="1"/>
</dbReference>
<evidence type="ECO:0000313" key="12">
    <source>
        <dbReference type="Proteomes" id="UP000652219"/>
    </source>
</evidence>
<keyword evidence="5" id="KW-0326">Glycosidase</keyword>
<dbReference type="SMART" id="SM00636">
    <property type="entry name" value="Glyco_18"/>
    <property type="match status" value="1"/>
</dbReference>
<feature type="domain" description="GH18" evidence="10">
    <location>
        <begin position="355"/>
        <end position="710"/>
    </location>
</feature>
<feature type="domain" description="LysM" evidence="9">
    <location>
        <begin position="87"/>
        <end position="132"/>
    </location>
</feature>
<evidence type="ECO:0000259" key="9">
    <source>
        <dbReference type="PROSITE" id="PS51782"/>
    </source>
</evidence>
<dbReference type="SUPFAM" id="SSF51445">
    <property type="entry name" value="(Trans)glycosidases"/>
    <property type="match status" value="1"/>
</dbReference>
<feature type="domain" description="LysM" evidence="9">
    <location>
        <begin position="151"/>
        <end position="196"/>
    </location>
</feature>
<dbReference type="InterPro" id="IPR001002">
    <property type="entry name" value="Chitin-bd_1"/>
</dbReference>
<sequence>MADATPDSALVNVQKAVLAWSKADCVSTFDDSRSIGNQSVWYTKIAEPLVSNSTVPSPNSIVERRESGHPHGHSSRHSVLHARADCRTSTVEPGDGCWAVAQRCGISQGDLEKFNGGGKFCSSLTPNQKVCCSSGTLPNNGPPPNADGTCDISRVDSGDSCASLAAKCGIPGDTFMKYNSGSNLCATLRVGQAVCCSSGKLPDLRPSQKPDGSCFDYEVQEDDWCDSIASFHGLTLNELKSLNENTWGFSGCENLWVGVKLCLSKGSPPMPAPISNAVCGPQKPNTPAPSDRSPENLAKLNPCPLNVCCNNWGQCGTTKEFCEAPPKGSKVGTKPGCVSNCGMDIVNNGQAPMEFARIGYFEAWNKNRPCLHMDITQFDTKKYTHIHYAFLDLTPDFQVDVSRHQDQWEKFLKLNGVKRIAAFGGWAQSTEPGTFWIFREGVKPENRYKLANNLASFIWKYDLEGLDIDWEYPAAPDIPGIPPADPIDGAYYLELLSLLRTRLATKSLSIAAPASYWYLRGFPMHQIWKVIDYVVYMTYDLHGQWDYVSSPKQMGCPAGNCLRSHINMTETMNALAMITKAGVPSYKIMVGITSYGRSFQMTTPGCTGPMCTYTGQKSGAKPGKCTMEPSYLADAEIKEIIAEGRGRTFRDNSESDILVYDNDQWVAYMSAEEKEKRVAKWRGLNFGGVSDWAVDLESYVAPPGVSLPVEEEDWRKMNCEHPAITNTLQPAKQRWESIGADAAWKELVSSVPQLWLSVYRDLILPRYLFSGKTFSRLNG</sequence>
<feature type="region of interest" description="Disordered" evidence="7">
    <location>
        <begin position="53"/>
        <end position="79"/>
    </location>
</feature>
<evidence type="ECO:0000256" key="5">
    <source>
        <dbReference type="ARBA" id="ARBA00023295"/>
    </source>
</evidence>
<keyword evidence="4" id="KW-0843">Virulence</keyword>
<dbReference type="GO" id="GO:0008061">
    <property type="term" value="F:chitin binding"/>
    <property type="evidence" value="ECO:0007669"/>
    <property type="project" value="UniProtKB-UniRule"/>
</dbReference>
<name>A0A8H6IN47_9PEZI</name>
<dbReference type="SUPFAM" id="SSF54106">
    <property type="entry name" value="LysM domain"/>
    <property type="match status" value="3"/>
</dbReference>
<dbReference type="SUPFAM" id="SSF54556">
    <property type="entry name" value="Chitinase insertion domain"/>
    <property type="match status" value="1"/>
</dbReference>
<dbReference type="PROSITE" id="PS51910">
    <property type="entry name" value="GH18_2"/>
    <property type="match status" value="1"/>
</dbReference>
<feature type="domain" description="LysM" evidence="9">
    <location>
        <begin position="215"/>
        <end position="263"/>
    </location>
</feature>
<dbReference type="PROSITE" id="PS50941">
    <property type="entry name" value="CHIT_BIND_I_2"/>
    <property type="match status" value="1"/>
</dbReference>
<dbReference type="InterPro" id="IPR017853">
    <property type="entry name" value="GH"/>
</dbReference>
<dbReference type="Gene3D" id="3.10.50.10">
    <property type="match status" value="1"/>
</dbReference>
<dbReference type="Pfam" id="PF00704">
    <property type="entry name" value="Glyco_hydro_18"/>
    <property type="match status" value="1"/>
</dbReference>
<feature type="domain" description="Chitin-binding type-1" evidence="8">
    <location>
        <begin position="276"/>
        <end position="343"/>
    </location>
</feature>
<dbReference type="PROSITE" id="PS51782">
    <property type="entry name" value="LYSM"/>
    <property type="match status" value="3"/>
</dbReference>
<comment type="similarity">
    <text evidence="1">Belongs to the glycosyl hydrolase 18 family. Chitinase class V subfamily.</text>
</comment>
<evidence type="ECO:0000256" key="6">
    <source>
        <dbReference type="PROSITE-ProRule" id="PRU00261"/>
    </source>
</evidence>
<gene>
    <name evidence="11" type="ORF">CSOJ01_15402</name>
</gene>
<dbReference type="Gene3D" id="3.20.20.80">
    <property type="entry name" value="Glycosidases"/>
    <property type="match status" value="1"/>
</dbReference>
<evidence type="ECO:0000256" key="1">
    <source>
        <dbReference type="ARBA" id="ARBA00008682"/>
    </source>
</evidence>
<comment type="caution">
    <text evidence="6">Lacks conserved residue(s) required for the propagation of feature annotation.</text>
</comment>
<dbReference type="InterPro" id="IPR036779">
    <property type="entry name" value="LysM_dom_sf"/>
</dbReference>
<dbReference type="InterPro" id="IPR036861">
    <property type="entry name" value="Endochitinase-like_sf"/>
</dbReference>
<feature type="disulfide bond" evidence="6">
    <location>
        <begin position="308"/>
        <end position="322"/>
    </location>
</feature>
<dbReference type="SMART" id="SM00270">
    <property type="entry name" value="ChtBD1"/>
    <property type="match status" value="1"/>
</dbReference>
<dbReference type="Proteomes" id="UP000652219">
    <property type="component" value="Unassembled WGS sequence"/>
</dbReference>
<dbReference type="GO" id="GO:0005975">
    <property type="term" value="P:carbohydrate metabolic process"/>
    <property type="evidence" value="ECO:0007669"/>
    <property type="project" value="InterPro"/>
</dbReference>
<protein>
    <recommendedName>
        <fullName evidence="2">chitinase</fullName>
        <ecNumber evidence="2">3.2.1.14</ecNumber>
    </recommendedName>
</protein>
<dbReference type="CDD" id="cd00118">
    <property type="entry name" value="LysM"/>
    <property type="match status" value="2"/>
</dbReference>
<dbReference type="SMART" id="SM00257">
    <property type="entry name" value="LysM"/>
    <property type="match status" value="3"/>
</dbReference>
<evidence type="ECO:0000259" key="8">
    <source>
        <dbReference type="PROSITE" id="PS50941"/>
    </source>
</evidence>
<organism evidence="11 12">
    <name type="scientific">Colletotrichum sojae</name>
    <dbReference type="NCBI Taxonomy" id="2175907"/>
    <lineage>
        <taxon>Eukaryota</taxon>
        <taxon>Fungi</taxon>
        <taxon>Dikarya</taxon>
        <taxon>Ascomycota</taxon>
        <taxon>Pezizomycotina</taxon>
        <taxon>Sordariomycetes</taxon>
        <taxon>Hypocreomycetidae</taxon>
        <taxon>Glomerellales</taxon>
        <taxon>Glomerellaceae</taxon>
        <taxon>Colletotrichum</taxon>
        <taxon>Colletotrichum orchidearum species complex</taxon>
    </lineage>
</organism>
<keyword evidence="12" id="KW-1185">Reference proteome</keyword>
<dbReference type="InterPro" id="IPR011583">
    <property type="entry name" value="Chitinase_II/V-like_cat"/>
</dbReference>
<keyword evidence="5" id="KW-0378">Hydrolase</keyword>
<comment type="caution">
    <text evidence="11">The sequence shown here is derived from an EMBL/GenBank/DDBJ whole genome shotgun (WGS) entry which is preliminary data.</text>
</comment>
<dbReference type="InterPro" id="IPR018392">
    <property type="entry name" value="LysM"/>
</dbReference>
<feature type="disulfide bond" evidence="6">
    <location>
        <begin position="337"/>
        <end position="341"/>
    </location>
</feature>
<feature type="disulfide bond" evidence="6">
    <location>
        <begin position="303"/>
        <end position="315"/>
    </location>
</feature>
<dbReference type="CDD" id="cd02878">
    <property type="entry name" value="GH18_zymocin_alpha"/>
    <property type="match status" value="1"/>
</dbReference>
<dbReference type="Gene3D" id="3.10.350.10">
    <property type="entry name" value="LysM domain"/>
    <property type="match status" value="3"/>
</dbReference>
<dbReference type="PANTHER" id="PTHR47700">
    <property type="entry name" value="V CHITINASE, PUTATIVE (AFU_ORTHOLOGUE AFUA_6G13720)-RELATED"/>
    <property type="match status" value="1"/>
</dbReference>